<proteinExistence type="predicted"/>
<dbReference type="EMBL" id="JBFTWV010000111">
    <property type="protein sequence ID" value="KAL2786749.1"/>
    <property type="molecule type" value="Genomic_DNA"/>
</dbReference>
<organism evidence="1 2">
    <name type="scientific">Aspergillus keveii</name>
    <dbReference type="NCBI Taxonomy" id="714993"/>
    <lineage>
        <taxon>Eukaryota</taxon>
        <taxon>Fungi</taxon>
        <taxon>Dikarya</taxon>
        <taxon>Ascomycota</taxon>
        <taxon>Pezizomycotina</taxon>
        <taxon>Eurotiomycetes</taxon>
        <taxon>Eurotiomycetidae</taxon>
        <taxon>Eurotiales</taxon>
        <taxon>Aspergillaceae</taxon>
        <taxon>Aspergillus</taxon>
        <taxon>Aspergillus subgen. Nidulantes</taxon>
    </lineage>
</organism>
<comment type="caution">
    <text evidence="1">The sequence shown here is derived from an EMBL/GenBank/DDBJ whole genome shotgun (WGS) entry which is preliminary data.</text>
</comment>
<protein>
    <submittedName>
        <fullName evidence="1">Uncharacterized protein</fullName>
    </submittedName>
</protein>
<sequence>MPRSQSPLSIPTVTPYTIPTSWAPPLGSHRSGYASLIPDGLKQTGGTVRELLHFNAFVTVIPESNQDAEHSITPEVDDLRTQAELASPGQGEMGKRTYGFWQCPDGFIRWGMGIVSSVAEDVVLVLVEAGPVTQAAAGNRKKEVGREEVETYTRRDPVRGTRPALGFRVDVWIR</sequence>
<gene>
    <name evidence="1" type="ORF">BJX66DRAFT_341878</name>
</gene>
<keyword evidence="2" id="KW-1185">Reference proteome</keyword>
<evidence type="ECO:0000313" key="2">
    <source>
        <dbReference type="Proteomes" id="UP001610563"/>
    </source>
</evidence>
<dbReference type="Proteomes" id="UP001610563">
    <property type="component" value="Unassembled WGS sequence"/>
</dbReference>
<evidence type="ECO:0000313" key="1">
    <source>
        <dbReference type="EMBL" id="KAL2786749.1"/>
    </source>
</evidence>
<reference evidence="1 2" key="1">
    <citation type="submission" date="2024-07" db="EMBL/GenBank/DDBJ databases">
        <title>Section-level genome sequencing and comparative genomics of Aspergillus sections Usti and Cavernicolus.</title>
        <authorList>
            <consortium name="Lawrence Berkeley National Laboratory"/>
            <person name="Nybo J.L."/>
            <person name="Vesth T.C."/>
            <person name="Theobald S."/>
            <person name="Frisvad J.C."/>
            <person name="Larsen T.O."/>
            <person name="Kjaerboelling I."/>
            <person name="Rothschild-Mancinelli K."/>
            <person name="Lyhne E.K."/>
            <person name="Kogle M.E."/>
            <person name="Barry K."/>
            <person name="Clum A."/>
            <person name="Na H."/>
            <person name="Ledsgaard L."/>
            <person name="Lin J."/>
            <person name="Lipzen A."/>
            <person name="Kuo A."/>
            <person name="Riley R."/>
            <person name="Mondo S."/>
            <person name="Labutti K."/>
            <person name="Haridas S."/>
            <person name="Pangalinan J."/>
            <person name="Salamov A.A."/>
            <person name="Simmons B.A."/>
            <person name="Magnuson J.K."/>
            <person name="Chen J."/>
            <person name="Drula E."/>
            <person name="Henrissat B."/>
            <person name="Wiebenga A."/>
            <person name="Lubbers R.J."/>
            <person name="Gomes A.C."/>
            <person name="Makela M.R."/>
            <person name="Stajich J."/>
            <person name="Grigoriev I.V."/>
            <person name="Mortensen U.H."/>
            <person name="De Vries R.P."/>
            <person name="Baker S.E."/>
            <person name="Andersen M.R."/>
        </authorList>
    </citation>
    <scope>NUCLEOTIDE SEQUENCE [LARGE SCALE GENOMIC DNA]</scope>
    <source>
        <strain evidence="1 2">CBS 209.92</strain>
    </source>
</reference>
<name>A0ABR4FU58_9EURO</name>
<accession>A0ABR4FU58</accession>